<protein>
    <submittedName>
        <fullName evidence="3">Uncharacterized protein</fullName>
    </submittedName>
</protein>
<feature type="region of interest" description="Disordered" evidence="1">
    <location>
        <begin position="22"/>
        <end position="113"/>
    </location>
</feature>
<keyword evidence="4" id="KW-1185">Reference proteome</keyword>
<accession>A0ABQ9ICK0</accession>
<gene>
    <name evidence="3" type="ORF">PR048_007053</name>
</gene>
<feature type="chain" id="PRO_5045793023" evidence="2">
    <location>
        <begin position="19"/>
        <end position="113"/>
    </location>
</feature>
<feature type="compositionally biased region" description="Low complexity" evidence="1">
    <location>
        <begin position="68"/>
        <end position="84"/>
    </location>
</feature>
<evidence type="ECO:0000256" key="1">
    <source>
        <dbReference type="SAM" id="MobiDB-lite"/>
    </source>
</evidence>
<dbReference type="EMBL" id="JARBHB010000002">
    <property type="protein sequence ID" value="KAJ8894402.1"/>
    <property type="molecule type" value="Genomic_DNA"/>
</dbReference>
<reference evidence="3 4" key="1">
    <citation type="submission" date="2023-02" db="EMBL/GenBank/DDBJ databases">
        <title>LHISI_Scaffold_Assembly.</title>
        <authorList>
            <person name="Stuart O.P."/>
            <person name="Cleave R."/>
            <person name="Magrath M.J.L."/>
            <person name="Mikheyev A.S."/>
        </authorList>
    </citation>
    <scope>NUCLEOTIDE SEQUENCE [LARGE SCALE GENOMIC DNA]</scope>
    <source>
        <strain evidence="3">Daus_M_001</strain>
        <tissue evidence="3">Leg muscle</tissue>
    </source>
</reference>
<dbReference type="Proteomes" id="UP001159363">
    <property type="component" value="Chromosome 2"/>
</dbReference>
<feature type="compositionally biased region" description="Pro residues" evidence="1">
    <location>
        <begin position="55"/>
        <end position="64"/>
    </location>
</feature>
<name>A0ABQ9ICK0_9NEOP</name>
<feature type="compositionally biased region" description="Polar residues" evidence="1">
    <location>
        <begin position="103"/>
        <end position="113"/>
    </location>
</feature>
<feature type="signal peptide" evidence="2">
    <location>
        <begin position="1"/>
        <end position="18"/>
    </location>
</feature>
<sequence>MYGFIGCLLLLFISDRWEVPRLGRSDGSPDLIQLSDSDPTPLREIMTNDREVEPPHPNGGPPSPLTCSPEASSTASDSPTPTNSVQERNWAAGKRWHGVGKSEGQQTELKFHY</sequence>
<evidence type="ECO:0000313" key="4">
    <source>
        <dbReference type="Proteomes" id="UP001159363"/>
    </source>
</evidence>
<keyword evidence="2" id="KW-0732">Signal</keyword>
<comment type="caution">
    <text evidence="3">The sequence shown here is derived from an EMBL/GenBank/DDBJ whole genome shotgun (WGS) entry which is preliminary data.</text>
</comment>
<evidence type="ECO:0000256" key="2">
    <source>
        <dbReference type="SAM" id="SignalP"/>
    </source>
</evidence>
<organism evidence="3 4">
    <name type="scientific">Dryococelus australis</name>
    <dbReference type="NCBI Taxonomy" id="614101"/>
    <lineage>
        <taxon>Eukaryota</taxon>
        <taxon>Metazoa</taxon>
        <taxon>Ecdysozoa</taxon>
        <taxon>Arthropoda</taxon>
        <taxon>Hexapoda</taxon>
        <taxon>Insecta</taxon>
        <taxon>Pterygota</taxon>
        <taxon>Neoptera</taxon>
        <taxon>Polyneoptera</taxon>
        <taxon>Phasmatodea</taxon>
        <taxon>Verophasmatodea</taxon>
        <taxon>Anareolatae</taxon>
        <taxon>Phasmatidae</taxon>
        <taxon>Eurycanthinae</taxon>
        <taxon>Dryococelus</taxon>
    </lineage>
</organism>
<evidence type="ECO:0000313" key="3">
    <source>
        <dbReference type="EMBL" id="KAJ8894402.1"/>
    </source>
</evidence>
<proteinExistence type="predicted"/>